<name>A0A3N9XE49_9ACTN</name>
<protein>
    <submittedName>
        <fullName evidence="2">Uncharacterized protein</fullName>
    </submittedName>
</protein>
<organism evidence="2 3">
    <name type="scientific">Micromonospora arida</name>
    <dbReference type="NCBI Taxonomy" id="2203715"/>
    <lineage>
        <taxon>Bacteria</taxon>
        <taxon>Bacillati</taxon>
        <taxon>Actinomycetota</taxon>
        <taxon>Actinomycetes</taxon>
        <taxon>Micromonosporales</taxon>
        <taxon>Micromonosporaceae</taxon>
        <taxon>Micromonospora</taxon>
    </lineage>
</organism>
<dbReference type="Proteomes" id="UP000266889">
    <property type="component" value="Unassembled WGS sequence"/>
</dbReference>
<proteinExistence type="predicted"/>
<accession>A0A3N9XE49</accession>
<comment type="caution">
    <text evidence="2">The sequence shown here is derived from an EMBL/GenBank/DDBJ whole genome shotgun (WGS) entry which is preliminary data.</text>
</comment>
<dbReference type="RefSeq" id="WP_124860422.1">
    <property type="nucleotide sequence ID" value="NZ_QGSY01000271.1"/>
</dbReference>
<dbReference type="EMBL" id="QGSY01000271">
    <property type="protein sequence ID" value="RQX04787.1"/>
    <property type="molecule type" value="Genomic_DNA"/>
</dbReference>
<feature type="region of interest" description="Disordered" evidence="1">
    <location>
        <begin position="59"/>
        <end position="83"/>
    </location>
</feature>
<dbReference type="AlphaFoldDB" id="A0A3N9XE49"/>
<reference evidence="2 3" key="1">
    <citation type="submission" date="2018-05" db="EMBL/GenBank/DDBJ databases">
        <title>Micromonospora from Atacama Desert.</title>
        <authorList>
            <person name="Carro L."/>
            <person name="Goodfellow M."/>
            <person name="Klenk H.-P."/>
        </authorList>
    </citation>
    <scope>NUCLEOTIDE SEQUENCE [LARGE SCALE GENOMIC DNA]</scope>
    <source>
        <strain evidence="2 3">LB32</strain>
    </source>
</reference>
<sequence length="83" mass="8506">MVSRTSTTSTGRHPARPPRPRIVALACLLLTLGLGAPAAILAALVLLALPSANAFFQPRTSIDPPWPARTSPAAGPEGSPSAR</sequence>
<keyword evidence="3" id="KW-1185">Reference proteome</keyword>
<evidence type="ECO:0000313" key="2">
    <source>
        <dbReference type="EMBL" id="RQX04787.1"/>
    </source>
</evidence>
<evidence type="ECO:0000313" key="3">
    <source>
        <dbReference type="Proteomes" id="UP000266889"/>
    </source>
</evidence>
<gene>
    <name evidence="2" type="ORF">DLJ58_26860</name>
</gene>
<evidence type="ECO:0000256" key="1">
    <source>
        <dbReference type="SAM" id="MobiDB-lite"/>
    </source>
</evidence>